<dbReference type="InParanoid" id="A0A7E5VK46"/>
<reference evidence="5" key="1">
    <citation type="submission" date="2025-08" db="UniProtKB">
        <authorList>
            <consortium name="RefSeq"/>
        </authorList>
    </citation>
    <scope>IDENTIFICATION</scope>
</reference>
<organism evidence="4 5">
    <name type="scientific">Trichoplusia ni</name>
    <name type="common">Cabbage looper</name>
    <dbReference type="NCBI Taxonomy" id="7111"/>
    <lineage>
        <taxon>Eukaryota</taxon>
        <taxon>Metazoa</taxon>
        <taxon>Ecdysozoa</taxon>
        <taxon>Arthropoda</taxon>
        <taxon>Hexapoda</taxon>
        <taxon>Insecta</taxon>
        <taxon>Pterygota</taxon>
        <taxon>Neoptera</taxon>
        <taxon>Endopterygota</taxon>
        <taxon>Lepidoptera</taxon>
        <taxon>Glossata</taxon>
        <taxon>Ditrysia</taxon>
        <taxon>Noctuoidea</taxon>
        <taxon>Noctuidae</taxon>
        <taxon>Plusiinae</taxon>
        <taxon>Trichoplusia</taxon>
    </lineage>
</organism>
<dbReference type="GO" id="GO:0003676">
    <property type="term" value="F:nucleic acid binding"/>
    <property type="evidence" value="ECO:0007669"/>
    <property type="project" value="InterPro"/>
</dbReference>
<feature type="region of interest" description="Disordered" evidence="2">
    <location>
        <begin position="351"/>
        <end position="377"/>
    </location>
</feature>
<dbReference type="SMART" id="SM00343">
    <property type="entry name" value="ZnF_C2HC"/>
    <property type="match status" value="2"/>
</dbReference>
<keyword evidence="1" id="KW-0479">Metal-binding</keyword>
<feature type="compositionally biased region" description="Basic and acidic residues" evidence="2">
    <location>
        <begin position="351"/>
        <end position="361"/>
    </location>
</feature>
<feature type="region of interest" description="Disordered" evidence="2">
    <location>
        <begin position="1"/>
        <end position="139"/>
    </location>
</feature>
<evidence type="ECO:0000313" key="5">
    <source>
        <dbReference type="RefSeq" id="XP_026728672.1"/>
    </source>
</evidence>
<evidence type="ECO:0000313" key="4">
    <source>
        <dbReference type="Proteomes" id="UP000322000"/>
    </source>
</evidence>
<dbReference type="GO" id="GO:0008270">
    <property type="term" value="F:zinc ion binding"/>
    <property type="evidence" value="ECO:0007669"/>
    <property type="project" value="UniProtKB-KW"/>
</dbReference>
<keyword evidence="4" id="KW-1185">Reference proteome</keyword>
<gene>
    <name evidence="5" type="primary">LOC113494499</name>
</gene>
<keyword evidence="1" id="KW-0863">Zinc-finger</keyword>
<name>A0A7E5VK46_TRINI</name>
<feature type="compositionally biased region" description="Basic and acidic residues" evidence="2">
    <location>
        <begin position="93"/>
        <end position="113"/>
    </location>
</feature>
<dbReference type="GeneID" id="113494499"/>
<sequence length="440" mass="50774">MPSDKDSSNRRLATPSRGPHDEAGRRSRSRSRRDALSRSSRCEPDRGRSQSFSDREKELKLQQERVRTLEFELERERSVRQSRRYSPRSSRQHSPEPDQPRTRVSDLPRDSSSRRILQRQYDSNDRCSQSRSHIDTRRDVMRATPPLRERTPVFTAGDVANIINSLKYSKPQPSPANTPALNTSQTKSKNILPDFDPSSKNQRVDIWLKKVNESAAVYGWDERTTVYFAMQKLQGLAKVWYEGLNSILFSWPEWQTKLLSAFPCEQNYGQALEDMLKRKSRYNEPIELYFYEKLALVNQCDIEGKRAVDCIIHGLSDKTVKTSALALRCTNPEQLLQFLMSNKENHPFVERNMDENNKTNDEQSSNSNSRPPVDKTERSQFTSSCFNCKEPGHPFFKCPKPLIKCTQCDKLGHTADKCNSKVSQDNKGPPSKTMCIHTKF</sequence>
<feature type="region of interest" description="Disordered" evidence="2">
    <location>
        <begin position="168"/>
        <end position="195"/>
    </location>
</feature>
<dbReference type="Proteomes" id="UP000322000">
    <property type="component" value="Chromosome 5"/>
</dbReference>
<evidence type="ECO:0000259" key="3">
    <source>
        <dbReference type="PROSITE" id="PS50158"/>
    </source>
</evidence>
<proteinExistence type="predicted"/>
<dbReference type="Gene3D" id="4.10.60.10">
    <property type="entry name" value="Zinc finger, CCHC-type"/>
    <property type="match status" value="1"/>
</dbReference>
<dbReference type="InterPro" id="IPR001878">
    <property type="entry name" value="Znf_CCHC"/>
</dbReference>
<evidence type="ECO:0000256" key="2">
    <source>
        <dbReference type="SAM" id="MobiDB-lite"/>
    </source>
</evidence>
<dbReference type="KEGG" id="tnl:113494499"/>
<protein>
    <submittedName>
        <fullName evidence="5">Uncharacterized protein LOC113494499</fullName>
    </submittedName>
</protein>
<dbReference type="RefSeq" id="XP_026728672.1">
    <property type="nucleotide sequence ID" value="XM_026872871.1"/>
</dbReference>
<accession>A0A7E5VK46</accession>
<evidence type="ECO:0000256" key="1">
    <source>
        <dbReference type="PROSITE-ProRule" id="PRU00047"/>
    </source>
</evidence>
<dbReference type="AlphaFoldDB" id="A0A7E5VK46"/>
<feature type="compositionally biased region" description="Polar residues" evidence="2">
    <location>
        <begin position="175"/>
        <end position="189"/>
    </location>
</feature>
<dbReference type="InterPro" id="IPR036875">
    <property type="entry name" value="Znf_CCHC_sf"/>
</dbReference>
<feature type="domain" description="CCHC-type" evidence="3">
    <location>
        <begin position="385"/>
        <end position="400"/>
    </location>
</feature>
<feature type="compositionally biased region" description="Basic and acidic residues" evidence="2">
    <location>
        <begin position="32"/>
        <end position="79"/>
    </location>
</feature>
<dbReference type="OrthoDB" id="8026949at2759"/>
<dbReference type="SUPFAM" id="SSF57756">
    <property type="entry name" value="Retrovirus zinc finger-like domains"/>
    <property type="match status" value="1"/>
</dbReference>
<dbReference type="PROSITE" id="PS50158">
    <property type="entry name" value="ZF_CCHC"/>
    <property type="match status" value="1"/>
</dbReference>
<keyword evidence="1" id="KW-0862">Zinc</keyword>